<evidence type="ECO:0000313" key="3">
    <source>
        <dbReference type="EMBL" id="ACX73184.1"/>
    </source>
</evidence>
<dbReference type="SUPFAM" id="SSF54001">
    <property type="entry name" value="Cysteine proteinases"/>
    <property type="match status" value="1"/>
</dbReference>
<dbReference type="KEGG" id="mvu:Metvu_1331"/>
<keyword evidence="1" id="KW-0812">Transmembrane</keyword>
<dbReference type="PANTHER" id="PTHR42736">
    <property type="entry name" value="PROTEIN-GLUTAMINE GAMMA-GLUTAMYLTRANSFERASE"/>
    <property type="match status" value="1"/>
</dbReference>
<keyword evidence="4" id="KW-1185">Reference proteome</keyword>
<sequence length="836" mass="96669">MYKKELNNGRFIKNTTINFRSHICNSTYPHFNKSLIENLCKNNGSIYRYRYNLKINFTQKMNIRGMPKPQGIPKMIVVGAEHTSYLRVGTYYKYDYMTGTWYGEEETAVKSSKDLEIPNLKYKKVYDDIYIKLLAPMQYIPTSKYTVDIDIGAYYIYKKHTFKVDGQVSSYTIKTFHYIYNINDLNHARAVYDKDYLQVPQGFDKRVYDLAYNITKGCKTDYEKAKAIEYYLKTHYTYDINATPAPSNIDPIEWFLLYSKRGVCKDFNSAFVILARINGLPARLVSGYAFSPSKEPQVITDANAHAWSEVYFEGIGWVRFDATGCGYYPKFNYKIPLKFDVSPNNLTIIRGKTGKINIYTFGVNENDVYIKSPFKYSKVHTKYGFSIILEVDKYQKLGKYQVEISCKDITKKVNVSVIDRTKTTIDKIPTIVKKDNIFYVEGKVLDSLNNPVDRGEVFITLNKTKNSSGIVVGRGNLTNGIYKIKCTLPKNISVGDYEIIAHYNGSLYYLPSNSDPKIKVVSEAEINYTIERINNTYIIKGRLYEKSGDALKNQKIKLIVDNKTYTTYTNNNGEFNYSLNLDDGNHTISIIYEGNNYYLPKNITYTIFVNNSADIISIITKNQTINITNNTVVQSSQSSGIPIYYYLLIVLLSCVIVAGAYKYKHKIKFKQIKKSSYSLNPIKIIFEIPDNIPVWEEGKELTIKIEGVENPELYVDNEKIGNGNEFKLTFNKGIHTITAKKGNIKNSKKLYVVDYSEEIINLYKKFLNYINIRYNPLTPYEIYEQLKSNDPKKLNNLYTITKIFELVKYKRVRVSRDEFINFYSNISKILGDVYES</sequence>
<name>C9RHY2_METVM</name>
<dbReference type="eggNOG" id="arCOG07425">
    <property type="taxonomic scope" value="Archaea"/>
</dbReference>
<reference evidence="3" key="1">
    <citation type="submission" date="2009-10" db="EMBL/GenBank/DDBJ databases">
        <title>Complete sequence of chromosome of Methanocaldococcus vulcanius M7.</title>
        <authorList>
            <consortium name="US DOE Joint Genome Institute"/>
            <person name="Lucas S."/>
            <person name="Copeland A."/>
            <person name="Lapidus A."/>
            <person name="Glavina del Rio T."/>
            <person name="Dalin E."/>
            <person name="Tice H."/>
            <person name="Bruce D."/>
            <person name="Goodwin L."/>
            <person name="Pitluck S."/>
            <person name="Lcollab F.I."/>
            <person name="Brettin T."/>
            <person name="Detter J.C."/>
            <person name="Han C."/>
            <person name="Tapia R."/>
            <person name="Kuske C.R."/>
            <person name="Schmutz J."/>
            <person name="Larimer F."/>
            <person name="Land M."/>
            <person name="Hauser L."/>
            <person name="Kyrpides N."/>
            <person name="Ovchinikova G."/>
            <person name="Sieprawska-Lupa M."/>
            <person name="Whitman W.B."/>
            <person name="Woyke T."/>
        </authorList>
    </citation>
    <scope>NUCLEOTIDE SEQUENCE [LARGE SCALE GENOMIC DNA]</scope>
    <source>
        <strain evidence="3">M7</strain>
    </source>
</reference>
<dbReference type="InterPro" id="IPR038765">
    <property type="entry name" value="Papain-like_cys_pep_sf"/>
</dbReference>
<evidence type="ECO:0000313" key="4">
    <source>
        <dbReference type="Proteomes" id="UP000002063"/>
    </source>
</evidence>
<proteinExistence type="predicted"/>
<keyword evidence="1" id="KW-0472">Membrane</keyword>
<protein>
    <submittedName>
        <fullName evidence="3">Transglutaminase domain protein</fullName>
    </submittedName>
</protein>
<dbReference type="PANTHER" id="PTHR42736:SF1">
    <property type="entry name" value="PROTEIN-GLUTAMINE GAMMA-GLUTAMYLTRANSFERASE"/>
    <property type="match status" value="1"/>
</dbReference>
<dbReference type="eggNOG" id="arCOG02486">
    <property type="taxonomic scope" value="Archaea"/>
</dbReference>
<evidence type="ECO:0000259" key="2">
    <source>
        <dbReference type="SMART" id="SM00460"/>
    </source>
</evidence>
<organism evidence="3 4">
    <name type="scientific">Methanocaldococcus vulcanius (strain ATCC 700851 / DSM 12094 / M7)</name>
    <name type="common">Methanococcus vulcanius</name>
    <dbReference type="NCBI Taxonomy" id="579137"/>
    <lineage>
        <taxon>Archaea</taxon>
        <taxon>Methanobacteriati</taxon>
        <taxon>Methanobacteriota</taxon>
        <taxon>Methanomada group</taxon>
        <taxon>Methanococci</taxon>
        <taxon>Methanococcales</taxon>
        <taxon>Methanocaldococcaceae</taxon>
        <taxon>Methanocaldococcus</taxon>
    </lineage>
</organism>
<dbReference type="Gene3D" id="3.10.620.30">
    <property type="match status" value="1"/>
</dbReference>
<evidence type="ECO:0000256" key="1">
    <source>
        <dbReference type="SAM" id="Phobius"/>
    </source>
</evidence>
<keyword evidence="1" id="KW-1133">Transmembrane helix</keyword>
<gene>
    <name evidence="3" type="ordered locus">Metvu_1331</name>
</gene>
<accession>C9RHY2</accession>
<dbReference type="AlphaFoldDB" id="C9RHY2"/>
<dbReference type="InterPro" id="IPR052901">
    <property type="entry name" value="Bact_TGase-like"/>
</dbReference>
<dbReference type="Pfam" id="PF01841">
    <property type="entry name" value="Transglut_core"/>
    <property type="match status" value="1"/>
</dbReference>
<dbReference type="InterPro" id="IPR002931">
    <property type="entry name" value="Transglutaminase-like"/>
</dbReference>
<dbReference type="STRING" id="579137.Metvu_1331"/>
<dbReference type="HOGENOM" id="CLU_337932_0_0_2"/>
<dbReference type="Proteomes" id="UP000002063">
    <property type="component" value="Chromosome"/>
</dbReference>
<dbReference type="SUPFAM" id="SSF49464">
    <property type="entry name" value="Carboxypeptidase regulatory domain-like"/>
    <property type="match status" value="1"/>
</dbReference>
<dbReference type="InterPro" id="IPR008969">
    <property type="entry name" value="CarboxyPept-like_regulatory"/>
</dbReference>
<dbReference type="SMART" id="SM00460">
    <property type="entry name" value="TGc"/>
    <property type="match status" value="1"/>
</dbReference>
<feature type="transmembrane region" description="Helical" evidence="1">
    <location>
        <begin position="643"/>
        <end position="663"/>
    </location>
</feature>
<feature type="domain" description="Transglutaminase-like" evidence="2">
    <location>
        <begin position="256"/>
        <end position="324"/>
    </location>
</feature>
<dbReference type="EMBL" id="CP001787">
    <property type="protein sequence ID" value="ACX73184.1"/>
    <property type="molecule type" value="Genomic_DNA"/>
</dbReference>